<comment type="caution">
    <text evidence="1">The sequence shown here is derived from an EMBL/GenBank/DDBJ whole genome shotgun (WGS) entry which is preliminary data.</text>
</comment>
<sequence length="11" mass="1469">MPRQQVRRREL</sequence>
<accession>A0A1V6Q1J5</accession>
<evidence type="ECO:0000313" key="1">
    <source>
        <dbReference type="EMBL" id="OQD82586.1"/>
    </source>
</evidence>
<dbReference type="Proteomes" id="UP000191612">
    <property type="component" value="Unassembled WGS sequence"/>
</dbReference>
<proteinExistence type="predicted"/>
<gene>
    <name evidence="1" type="ORF">PENSOL_c179G11597</name>
</gene>
<evidence type="ECO:0000313" key="2">
    <source>
        <dbReference type="Proteomes" id="UP000191612"/>
    </source>
</evidence>
<organism evidence="1 2">
    <name type="scientific">Penicillium solitum</name>
    <dbReference type="NCBI Taxonomy" id="60172"/>
    <lineage>
        <taxon>Eukaryota</taxon>
        <taxon>Fungi</taxon>
        <taxon>Dikarya</taxon>
        <taxon>Ascomycota</taxon>
        <taxon>Pezizomycotina</taxon>
        <taxon>Eurotiomycetes</taxon>
        <taxon>Eurotiomycetidae</taxon>
        <taxon>Eurotiales</taxon>
        <taxon>Aspergillaceae</taxon>
        <taxon>Penicillium</taxon>
    </lineage>
</organism>
<keyword evidence="2" id="KW-1185">Reference proteome</keyword>
<protein>
    <submittedName>
        <fullName evidence="1">Uncharacterized protein</fullName>
    </submittedName>
</protein>
<name>A0A1V6Q1J5_9EURO</name>
<dbReference type="EMBL" id="MDYO01000178">
    <property type="protein sequence ID" value="OQD82586.1"/>
    <property type="molecule type" value="Genomic_DNA"/>
</dbReference>
<reference evidence="2" key="1">
    <citation type="journal article" date="2017" name="Nat. Microbiol.">
        <title>Global analysis of biosynthetic gene clusters reveals vast potential of secondary metabolite production in Penicillium species.</title>
        <authorList>
            <person name="Nielsen J.C."/>
            <person name="Grijseels S."/>
            <person name="Prigent S."/>
            <person name="Ji B."/>
            <person name="Dainat J."/>
            <person name="Nielsen K.F."/>
            <person name="Frisvad J.C."/>
            <person name="Workman M."/>
            <person name="Nielsen J."/>
        </authorList>
    </citation>
    <scope>NUCLEOTIDE SEQUENCE [LARGE SCALE GENOMIC DNA]</scope>
    <source>
        <strain evidence="2">IBT 29525</strain>
    </source>
</reference>